<dbReference type="RefSeq" id="XP_031873468.1">
    <property type="nucleotide sequence ID" value="XM_032009414.1"/>
</dbReference>
<dbReference type="AlphaFoldDB" id="A0A370TZ64"/>
<comment type="caution">
    <text evidence="1">The sequence shown here is derived from an EMBL/GenBank/DDBJ whole genome shotgun (WGS) entry which is preliminary data.</text>
</comment>
<dbReference type="OrthoDB" id="10003767at2759"/>
<reference evidence="1 2" key="1">
    <citation type="journal article" date="2018" name="IMA Fungus">
        <title>IMA Genome-F 9: Draft genome sequence of Annulohypoxylon stygium, Aspergillus mulundensis, Berkeleyomyces basicola (syn. Thielaviopsis basicola), Ceratocystis smalleyi, two Cercospora beticola strains, Coleophoma cylindrospora, Fusarium fracticaudum, Phialophora cf. hyalina, and Morchella septimelata.</title>
        <authorList>
            <person name="Wingfield B.D."/>
            <person name="Bills G.F."/>
            <person name="Dong Y."/>
            <person name="Huang W."/>
            <person name="Nel W.J."/>
            <person name="Swalarsk-Parry B.S."/>
            <person name="Vaghefi N."/>
            <person name="Wilken P.M."/>
            <person name="An Z."/>
            <person name="de Beer Z.W."/>
            <person name="De Vos L."/>
            <person name="Chen L."/>
            <person name="Duong T.A."/>
            <person name="Gao Y."/>
            <person name="Hammerbacher A."/>
            <person name="Kikkert J.R."/>
            <person name="Li Y."/>
            <person name="Li H."/>
            <person name="Li K."/>
            <person name="Li Q."/>
            <person name="Liu X."/>
            <person name="Ma X."/>
            <person name="Naidoo K."/>
            <person name="Pethybridge S.J."/>
            <person name="Sun J."/>
            <person name="Steenkamp E.T."/>
            <person name="van der Nest M.A."/>
            <person name="van Wyk S."/>
            <person name="Wingfield M.J."/>
            <person name="Xiong C."/>
            <person name="Yue Q."/>
            <person name="Zhang X."/>
        </authorList>
    </citation>
    <scope>NUCLEOTIDE SEQUENCE [LARGE SCALE GENOMIC DNA]</scope>
    <source>
        <strain evidence="1 2">BP 5553</strain>
    </source>
</reference>
<proteinExistence type="predicted"/>
<protein>
    <submittedName>
        <fullName evidence="1">Uncharacterized protein</fullName>
    </submittedName>
</protein>
<dbReference type="EMBL" id="NPIC01000001">
    <property type="protein sequence ID" value="RDL40812.1"/>
    <property type="molecule type" value="Genomic_DNA"/>
</dbReference>
<gene>
    <name evidence="1" type="ORF">BP5553_00791</name>
</gene>
<keyword evidence="2" id="KW-1185">Reference proteome</keyword>
<dbReference type="STRING" id="2656787.A0A370TZ64"/>
<evidence type="ECO:0000313" key="1">
    <source>
        <dbReference type="EMBL" id="RDL40812.1"/>
    </source>
</evidence>
<dbReference type="Proteomes" id="UP000254866">
    <property type="component" value="Unassembled WGS sequence"/>
</dbReference>
<name>A0A370TZ64_9HELO</name>
<dbReference type="GeneID" id="43593640"/>
<sequence length="116" mass="13019">MDSNASELKSTADTLLLNNDTFYGYQWTCFSSPQDGPLRSRAELFLASVNWLALLGYASNKRNGITCKLLPDIGLGTINHMVRIVEFADKSRWVARLRMPLLAEFCSCEDVLKAEI</sequence>
<evidence type="ECO:0000313" key="2">
    <source>
        <dbReference type="Proteomes" id="UP000254866"/>
    </source>
</evidence>
<accession>A0A370TZ64</accession>
<organism evidence="1 2">
    <name type="scientific">Venustampulla echinocandica</name>
    <dbReference type="NCBI Taxonomy" id="2656787"/>
    <lineage>
        <taxon>Eukaryota</taxon>
        <taxon>Fungi</taxon>
        <taxon>Dikarya</taxon>
        <taxon>Ascomycota</taxon>
        <taxon>Pezizomycotina</taxon>
        <taxon>Leotiomycetes</taxon>
        <taxon>Helotiales</taxon>
        <taxon>Pleuroascaceae</taxon>
        <taxon>Venustampulla</taxon>
    </lineage>
</organism>